<sequence>MISDSLNYLRESDDAVSTVLVGGILLLLGFLILPLFTVAGYLVRVLRGTADGDERAPAFGDWVEMTVDGLFAAVVGFVYFVLPSLVVGLVGFLVLGTVFVVVPGEPSPTPTLSPLVGFVITLVTVVGSLAIWAAGLYVGPAAVTNYATTGRLGAAFAGRTLWQAVTTRTYATAWLSAVAILFASGILGGLLAATFVGGLLTTFVTFYALVAAAYLFGRSWRTIRTATPRNPVTGEYPAA</sequence>
<feature type="transmembrane region" description="Helical" evidence="1">
    <location>
        <begin position="115"/>
        <end position="138"/>
    </location>
</feature>
<dbReference type="RefSeq" id="WP_058581424.1">
    <property type="nucleotide sequence ID" value="NZ_LOPU01000018.1"/>
</dbReference>
<keyword evidence="3" id="KW-1185">Reference proteome</keyword>
<evidence type="ECO:0000313" key="3">
    <source>
        <dbReference type="Proteomes" id="UP000054387"/>
    </source>
</evidence>
<feature type="transmembrane region" description="Helical" evidence="1">
    <location>
        <begin position="70"/>
        <end position="95"/>
    </location>
</feature>
<dbReference type="OrthoDB" id="107590at2157"/>
<dbReference type="InterPro" id="IPR025098">
    <property type="entry name" value="DUF4013"/>
</dbReference>
<feature type="transmembrane region" description="Helical" evidence="1">
    <location>
        <begin position="195"/>
        <end position="216"/>
    </location>
</feature>
<keyword evidence="1" id="KW-1133">Transmembrane helix</keyword>
<keyword evidence="1" id="KW-0472">Membrane</keyword>
<feature type="transmembrane region" description="Helical" evidence="1">
    <location>
        <begin position="169"/>
        <end position="189"/>
    </location>
</feature>
<gene>
    <name evidence="2" type="ORF">AUR64_10745</name>
</gene>
<dbReference type="AlphaFoldDB" id="A0A0W1RAG0"/>
<comment type="caution">
    <text evidence="2">The sequence shown here is derived from an EMBL/GenBank/DDBJ whole genome shotgun (WGS) entry which is preliminary data.</text>
</comment>
<dbReference type="STRING" id="1514971.AUR64_10745"/>
<organism evidence="2 3">
    <name type="scientific">Haloprofundus marisrubri</name>
    <dbReference type="NCBI Taxonomy" id="1514971"/>
    <lineage>
        <taxon>Archaea</taxon>
        <taxon>Methanobacteriati</taxon>
        <taxon>Methanobacteriota</taxon>
        <taxon>Stenosarchaea group</taxon>
        <taxon>Halobacteria</taxon>
        <taxon>Halobacteriales</taxon>
        <taxon>Haloferacaceae</taxon>
        <taxon>Haloprofundus</taxon>
    </lineage>
</organism>
<evidence type="ECO:0000256" key="1">
    <source>
        <dbReference type="SAM" id="Phobius"/>
    </source>
</evidence>
<evidence type="ECO:0000313" key="2">
    <source>
        <dbReference type="EMBL" id="KTG10069.1"/>
    </source>
</evidence>
<dbReference type="Pfam" id="PF13197">
    <property type="entry name" value="DUF4013"/>
    <property type="match status" value="1"/>
</dbReference>
<feature type="transmembrane region" description="Helical" evidence="1">
    <location>
        <begin position="20"/>
        <end position="43"/>
    </location>
</feature>
<reference evidence="2 3" key="1">
    <citation type="submission" date="2015-12" db="EMBL/GenBank/DDBJ databases">
        <title>Haloprofundus marisrubri gen. nov., sp. nov., an extremely halophilic archaeon isolated from the Discovery deep brine-seawater interface in the Red Sea.</title>
        <authorList>
            <person name="Zhang G."/>
            <person name="Stingl U."/>
            <person name="Rashid M."/>
        </authorList>
    </citation>
    <scope>NUCLEOTIDE SEQUENCE [LARGE SCALE GENOMIC DNA]</scope>
    <source>
        <strain evidence="2 3">SB9</strain>
    </source>
</reference>
<protein>
    <recommendedName>
        <fullName evidence="4">DUF4013 domain-containing protein</fullName>
    </recommendedName>
</protein>
<dbReference type="EMBL" id="LOPU01000018">
    <property type="protein sequence ID" value="KTG10069.1"/>
    <property type="molecule type" value="Genomic_DNA"/>
</dbReference>
<accession>A0A0W1RAG0</accession>
<dbReference type="Proteomes" id="UP000054387">
    <property type="component" value="Unassembled WGS sequence"/>
</dbReference>
<keyword evidence="1" id="KW-0812">Transmembrane</keyword>
<evidence type="ECO:0008006" key="4">
    <source>
        <dbReference type="Google" id="ProtNLM"/>
    </source>
</evidence>
<name>A0A0W1RAG0_9EURY</name>
<proteinExistence type="predicted"/>